<dbReference type="EMBL" id="BSBI01000013">
    <property type="protein sequence ID" value="GLF98207.1"/>
    <property type="molecule type" value="Genomic_DNA"/>
</dbReference>
<proteinExistence type="predicted"/>
<feature type="region of interest" description="Disordered" evidence="1">
    <location>
        <begin position="101"/>
        <end position="133"/>
    </location>
</feature>
<evidence type="ECO:0000313" key="3">
    <source>
        <dbReference type="Proteomes" id="UP001291653"/>
    </source>
</evidence>
<accession>A0ABQ5P6I4</accession>
<sequence>MPQPPQATGPGYATRPDAPRWDVRLARSVLTQAGLADVDDDLVAPDGFSAGAERSDVLVWWTQDHSLAVPRRPESRRRWNAALGRIEAALDDAGFTVLRRTHTSVLARPPSRPRPTPSRGCAPPGHPQSSRTP</sequence>
<name>A0ABQ5P6I4_9ACTN</name>
<evidence type="ECO:0000256" key="1">
    <source>
        <dbReference type="SAM" id="MobiDB-lite"/>
    </source>
</evidence>
<dbReference type="RefSeq" id="WP_323450190.1">
    <property type="nucleotide sequence ID" value="NZ_BSBI01000013.1"/>
</dbReference>
<keyword evidence="3" id="KW-1185">Reference proteome</keyword>
<organism evidence="2 3">
    <name type="scientific">Streptomyces yaizuensis</name>
    <dbReference type="NCBI Taxonomy" id="2989713"/>
    <lineage>
        <taxon>Bacteria</taxon>
        <taxon>Bacillati</taxon>
        <taxon>Actinomycetota</taxon>
        <taxon>Actinomycetes</taxon>
        <taxon>Kitasatosporales</taxon>
        <taxon>Streptomycetaceae</taxon>
        <taxon>Streptomyces</taxon>
    </lineage>
</organism>
<reference evidence="2 3" key="1">
    <citation type="submission" date="2022-10" db="EMBL/GenBank/DDBJ databases">
        <title>Draft genome sequence of Streptomyces sp. YSPA8.</title>
        <authorList>
            <person name="Moriuchi R."/>
            <person name="Dohra H."/>
            <person name="Yamamura H."/>
            <person name="Kodani S."/>
        </authorList>
    </citation>
    <scope>NUCLEOTIDE SEQUENCE [LARGE SCALE GENOMIC DNA]</scope>
    <source>
        <strain evidence="2 3">YSPA8</strain>
    </source>
</reference>
<dbReference type="Proteomes" id="UP001291653">
    <property type="component" value="Unassembled WGS sequence"/>
</dbReference>
<gene>
    <name evidence="2" type="ORF">SYYSPA8_27940</name>
</gene>
<comment type="caution">
    <text evidence="2">The sequence shown here is derived from an EMBL/GenBank/DDBJ whole genome shotgun (WGS) entry which is preliminary data.</text>
</comment>
<protein>
    <submittedName>
        <fullName evidence="2">Uncharacterized protein</fullName>
    </submittedName>
</protein>
<evidence type="ECO:0000313" key="2">
    <source>
        <dbReference type="EMBL" id="GLF98207.1"/>
    </source>
</evidence>